<comment type="caution">
    <text evidence="4">The sequence shown here is derived from an EMBL/GenBank/DDBJ whole genome shotgun (WGS) entry which is preliminary data.</text>
</comment>
<proteinExistence type="predicted"/>
<dbReference type="SUPFAM" id="SSF158235">
    <property type="entry name" value="SOCS box-like"/>
    <property type="match status" value="1"/>
</dbReference>
<evidence type="ECO:0000256" key="2">
    <source>
        <dbReference type="ARBA" id="ARBA00023043"/>
    </source>
</evidence>
<dbReference type="PANTHER" id="PTHR20966">
    <property type="entry name" value="ANKYRIN REPEAT AND SOCS BOX PROTEIN 17"/>
    <property type="match status" value="1"/>
</dbReference>
<organism evidence="4 5">
    <name type="scientific">Sinanodonta woodiana</name>
    <name type="common">Chinese pond mussel</name>
    <name type="synonym">Anodonta woodiana</name>
    <dbReference type="NCBI Taxonomy" id="1069815"/>
    <lineage>
        <taxon>Eukaryota</taxon>
        <taxon>Metazoa</taxon>
        <taxon>Spiralia</taxon>
        <taxon>Lophotrochozoa</taxon>
        <taxon>Mollusca</taxon>
        <taxon>Bivalvia</taxon>
        <taxon>Autobranchia</taxon>
        <taxon>Heteroconchia</taxon>
        <taxon>Palaeoheterodonta</taxon>
        <taxon>Unionida</taxon>
        <taxon>Unionoidea</taxon>
        <taxon>Unionidae</taxon>
        <taxon>Unioninae</taxon>
        <taxon>Sinanodonta</taxon>
    </lineage>
</organism>
<reference evidence="4 5" key="1">
    <citation type="submission" date="2024-11" db="EMBL/GenBank/DDBJ databases">
        <title>Chromosome-level genome assembly of the freshwater bivalve Anodonta woodiana.</title>
        <authorList>
            <person name="Chen X."/>
        </authorList>
    </citation>
    <scope>NUCLEOTIDE SEQUENCE [LARGE SCALE GENOMIC DNA]</scope>
    <source>
        <strain evidence="4">MN2024</strain>
        <tissue evidence="4">Gills</tissue>
    </source>
</reference>
<gene>
    <name evidence="4" type="ORF">ACJMK2_040496</name>
</gene>
<keyword evidence="2" id="KW-0040">ANK repeat</keyword>
<protein>
    <recommendedName>
        <fullName evidence="3">SOCS box domain-containing protein</fullName>
    </recommendedName>
</protein>
<dbReference type="InterPro" id="IPR036036">
    <property type="entry name" value="SOCS_box-like_dom_sf"/>
</dbReference>
<dbReference type="EMBL" id="JBJQND010000008">
    <property type="protein sequence ID" value="KAL3867615.1"/>
    <property type="molecule type" value="Genomic_DNA"/>
</dbReference>
<dbReference type="AlphaFoldDB" id="A0ABD3W223"/>
<evidence type="ECO:0000313" key="5">
    <source>
        <dbReference type="Proteomes" id="UP001634394"/>
    </source>
</evidence>
<evidence type="ECO:0000313" key="4">
    <source>
        <dbReference type="EMBL" id="KAL3867615.1"/>
    </source>
</evidence>
<dbReference type="InterPro" id="IPR039147">
    <property type="entry name" value="ASB17"/>
</dbReference>
<evidence type="ECO:0000256" key="1">
    <source>
        <dbReference type="ARBA" id="ARBA00022786"/>
    </source>
</evidence>
<dbReference type="CDD" id="cd03587">
    <property type="entry name" value="SOCS"/>
    <property type="match status" value="1"/>
</dbReference>
<dbReference type="Pfam" id="PF07525">
    <property type="entry name" value="SOCS_box"/>
    <property type="match status" value="1"/>
</dbReference>
<keyword evidence="5" id="KW-1185">Reference proteome</keyword>
<keyword evidence="1" id="KW-0833">Ubl conjugation pathway</keyword>
<evidence type="ECO:0000259" key="3">
    <source>
        <dbReference type="PROSITE" id="PS50225"/>
    </source>
</evidence>
<dbReference type="PANTHER" id="PTHR20966:SF2">
    <property type="entry name" value="ANKYRIN REPEAT AND SOCS BOX PROTEIN 17"/>
    <property type="match status" value="1"/>
</dbReference>
<name>A0ABD3W223_SINWO</name>
<dbReference type="SMART" id="SM00969">
    <property type="entry name" value="SOCS_box"/>
    <property type="match status" value="1"/>
</dbReference>
<accession>A0ABD3W223</accession>
<dbReference type="Proteomes" id="UP001634394">
    <property type="component" value="Unassembled WGS sequence"/>
</dbReference>
<feature type="domain" description="SOCS box" evidence="3">
    <location>
        <begin position="322"/>
        <end position="371"/>
    </location>
</feature>
<dbReference type="PROSITE" id="PS50225">
    <property type="entry name" value="SOCS"/>
    <property type="match status" value="1"/>
</dbReference>
<sequence>MDYIKLKTFTAVNKFLTYFRWRRNVCATLWQEAKKTCASCEGQCEFIGKNICARIDDGTIELTKALQEVIDFADFHSTKDVYLAWMSLHLALGLCYTYHEESRHVVRKILYRLLWFSRGIDIGIFLRDLIEFGENEERLENNASLAKSMYFLKVCAGFRLNLKQNELGEKIFDGWTNLFPKPNPAENGICYYLDLPINFHPLLIGRLQTSATFEASRDGSSALLTACQSLKPRAVLLLLRYGASPVGNPLKYLLYQLGGMRILTTKTSFSVMNNPIRLVQLCLEYCLRATSHIRLLFDEQRFTVPHVDDVYNVTSDVISYIPEDRYLSPASLKHLCRCSIRQYMLECDSLPDGIYELEIAYTLKPYLDLEE</sequence>
<dbReference type="InterPro" id="IPR001496">
    <property type="entry name" value="SOCS_box"/>
</dbReference>